<dbReference type="EMBL" id="MKHE01000019">
    <property type="protein sequence ID" value="OWK06140.1"/>
    <property type="molecule type" value="Genomic_DNA"/>
</dbReference>
<evidence type="ECO:0000259" key="2">
    <source>
        <dbReference type="Pfam" id="PF25022"/>
    </source>
</evidence>
<evidence type="ECO:0000313" key="3">
    <source>
        <dbReference type="EMBL" id="OWK06140.1"/>
    </source>
</evidence>
<dbReference type="InterPro" id="IPR056886">
    <property type="entry name" value="NPHP3_ab_dom"/>
</dbReference>
<keyword evidence="1" id="KW-0175">Coiled coil</keyword>
<feature type="domain" description="Nephrocystin-3 alpha-beta" evidence="2">
    <location>
        <begin position="203"/>
        <end position="279"/>
    </location>
</feature>
<evidence type="ECO:0000313" key="4">
    <source>
        <dbReference type="Proteomes" id="UP000242450"/>
    </source>
</evidence>
<name>A0A212CJP2_CEREH</name>
<proteinExistence type="predicted"/>
<dbReference type="Proteomes" id="UP000242450">
    <property type="component" value="Chromosome 19"/>
</dbReference>
<keyword evidence="4" id="KW-1185">Reference proteome</keyword>
<sequence>MGTASSLVSPAGGEVIEDTYGAGGGEACEIPVEALQKTYQKILREKESALEAKYQAMERAATFEHDRDKVKRQFKIFRETKENEIQDLLRAKRELESKLQRLQAQGIHVFDPGESDSDDNCTDVTDEICFTAAGTQCEYWTGGALGSEPSIGSMIQLQQSFRGPEFAHSSIDVEGPFANVNRDDWDIAVASLLQVTPLFSHSLWSNTVRCYLIHTDETQPEMDLFLKDYSPKLKRMCETMGYFFHAVYFPIDIENQYLAVRKWEIEKSSLVILFIHLTLP</sequence>
<organism evidence="3 4">
    <name type="scientific">Cervus elaphus hippelaphus</name>
    <name type="common">European red deer</name>
    <dbReference type="NCBI Taxonomy" id="46360"/>
    <lineage>
        <taxon>Eukaryota</taxon>
        <taxon>Metazoa</taxon>
        <taxon>Chordata</taxon>
        <taxon>Craniata</taxon>
        <taxon>Vertebrata</taxon>
        <taxon>Euteleostomi</taxon>
        <taxon>Mammalia</taxon>
        <taxon>Eutheria</taxon>
        <taxon>Laurasiatheria</taxon>
        <taxon>Artiodactyla</taxon>
        <taxon>Ruminantia</taxon>
        <taxon>Pecora</taxon>
        <taxon>Cervidae</taxon>
        <taxon>Cervinae</taxon>
        <taxon>Cervus</taxon>
    </lineage>
</organism>
<feature type="non-terminal residue" evidence="3">
    <location>
        <position position="280"/>
    </location>
</feature>
<gene>
    <name evidence="3" type="ORF">Celaphus_00012927</name>
</gene>
<reference evidence="3 4" key="1">
    <citation type="journal article" date="2018" name="Mol. Genet. Genomics">
        <title>The red deer Cervus elaphus genome CerEla1.0: sequencing, annotating, genes, and chromosomes.</title>
        <authorList>
            <person name="Bana N.A."/>
            <person name="Nyiri A."/>
            <person name="Nagy J."/>
            <person name="Frank K."/>
            <person name="Nagy T."/>
            <person name="Steger V."/>
            <person name="Schiller M."/>
            <person name="Lakatos P."/>
            <person name="Sugar L."/>
            <person name="Horn P."/>
            <person name="Barta E."/>
            <person name="Orosz L."/>
        </authorList>
    </citation>
    <scope>NUCLEOTIDE SEQUENCE [LARGE SCALE GENOMIC DNA]</scope>
    <source>
        <strain evidence="3">Hungarian</strain>
    </source>
</reference>
<protein>
    <submittedName>
        <fullName evidence="3">NPHP3</fullName>
    </submittedName>
</protein>
<dbReference type="AlphaFoldDB" id="A0A212CJP2"/>
<evidence type="ECO:0000256" key="1">
    <source>
        <dbReference type="SAM" id="Coils"/>
    </source>
</evidence>
<comment type="caution">
    <text evidence="3">The sequence shown here is derived from an EMBL/GenBank/DDBJ whole genome shotgun (WGS) entry which is preliminary data.</text>
</comment>
<feature type="coiled-coil region" evidence="1">
    <location>
        <begin position="32"/>
        <end position="105"/>
    </location>
</feature>
<dbReference type="Pfam" id="PF25022">
    <property type="entry name" value="NPHP3"/>
    <property type="match status" value="1"/>
</dbReference>
<accession>A0A212CJP2</accession>
<dbReference type="OrthoDB" id="626167at2759"/>